<dbReference type="RefSeq" id="WP_136410437.1">
    <property type="nucleotide sequence ID" value="NZ_CP039393.1"/>
</dbReference>
<dbReference type="AlphaFoldDB" id="A0A4V1D1N4"/>
<dbReference type="KEGG" id="mgod:E7746_07945"/>
<dbReference type="Pfam" id="PF14092">
    <property type="entry name" value="DUF4270"/>
    <property type="match status" value="1"/>
</dbReference>
<accession>A0A4V1D1N4</accession>
<reference evidence="1 2" key="1">
    <citation type="submission" date="2019-02" db="EMBL/GenBank/DDBJ databases">
        <title>Isolation and identification of novel species under the genus Muribaculum.</title>
        <authorList>
            <person name="Miyake S."/>
            <person name="Ding Y."/>
            <person name="Low A."/>
            <person name="Soh M."/>
            <person name="Seedorf H."/>
        </authorList>
    </citation>
    <scope>NUCLEOTIDE SEQUENCE [LARGE SCALE GENOMIC DNA]</scope>
    <source>
        <strain evidence="1 2">TLL-A4</strain>
    </source>
</reference>
<evidence type="ECO:0000313" key="2">
    <source>
        <dbReference type="Proteomes" id="UP000297031"/>
    </source>
</evidence>
<dbReference type="PROSITE" id="PS51257">
    <property type="entry name" value="PROKAR_LIPOPROTEIN"/>
    <property type="match status" value="1"/>
</dbReference>
<gene>
    <name evidence="1" type="ORF">E7746_07945</name>
</gene>
<evidence type="ECO:0000313" key="1">
    <source>
        <dbReference type="EMBL" id="QCD35817.1"/>
    </source>
</evidence>
<sequence length="456" mass="51131">MKIKNLFIVTLIALGVISCNEDSTIGSSIVNDELAVVIDSTFTVTGHSVPNAKIQSRTDVQLLGIIDAKGYGHLSSEFVTQFMPSNALDTVGVTVNDIDSLMLGMVMSEGQYVGDSIVPMGIDVYRLKRALPYPIFSNFNPEDYYSPDDLIASKIYNATRLGMPDSIAKVYRNNKQVPVEVKLPVELGREFFKKYKESPETFNDPERFAEWFPGLYIKNSYGTGRVMRFYNTSLALHYTKHITADSTTHMRKAIMAVTPEVVNNNNMELSISPQIKSLAQTTPIVMAPLGYNTEVTLPAQDLLNRFRSQSGDYTVVNAMTFEVPAETIENDYDIKAPNYMLLVRKDKLTDFFATTQINDDVTSFYAIYNTARKSYTFSAMRGYFTDLLKKDKITATDCEFVLVPVNLNVEYVQSGYNTNEAVVVAIVPYVDTPAMVKFDLDKAKIKLTYSKQTINN</sequence>
<dbReference type="EMBL" id="CP039393">
    <property type="protein sequence ID" value="QCD35817.1"/>
    <property type="molecule type" value="Genomic_DNA"/>
</dbReference>
<organism evidence="1 2">
    <name type="scientific">Muribaculum gordoncarteri</name>
    <dbReference type="NCBI Taxonomy" id="2530390"/>
    <lineage>
        <taxon>Bacteria</taxon>
        <taxon>Pseudomonadati</taxon>
        <taxon>Bacteroidota</taxon>
        <taxon>Bacteroidia</taxon>
        <taxon>Bacteroidales</taxon>
        <taxon>Muribaculaceae</taxon>
        <taxon>Muribaculum</taxon>
    </lineage>
</organism>
<protein>
    <submittedName>
        <fullName evidence="1">DUF4270 family protein</fullName>
    </submittedName>
</protein>
<keyword evidence="2" id="KW-1185">Reference proteome</keyword>
<proteinExistence type="predicted"/>
<dbReference type="InterPro" id="IPR025366">
    <property type="entry name" value="DUF4270"/>
</dbReference>
<name>A0A4V1D1N4_9BACT</name>
<dbReference type="Proteomes" id="UP000297031">
    <property type="component" value="Chromosome"/>
</dbReference>
<dbReference type="OrthoDB" id="1110209at2"/>